<dbReference type="EC" id="3.1.1.-" evidence="6"/>
<accession>A0A0C5C585</accession>
<keyword evidence="4" id="KW-1015">Disulfide bond</keyword>
<dbReference type="InterPro" id="IPR019826">
    <property type="entry name" value="Carboxylesterase_B_AS"/>
</dbReference>
<feature type="compositionally biased region" description="Polar residues" evidence="7">
    <location>
        <begin position="22"/>
        <end position="33"/>
    </location>
</feature>
<dbReference type="AlphaFoldDB" id="A0A0C5C585"/>
<dbReference type="InterPro" id="IPR002018">
    <property type="entry name" value="CarbesteraseB"/>
</dbReference>
<dbReference type="PANTHER" id="PTHR43142:SF1">
    <property type="entry name" value="CARBOXYLIC ESTER HYDROLASE"/>
    <property type="match status" value="1"/>
</dbReference>
<evidence type="ECO:0000256" key="4">
    <source>
        <dbReference type="ARBA" id="ARBA00023157"/>
    </source>
</evidence>
<feature type="chain" id="PRO_5005111508" description="Carboxylic ester hydrolase" evidence="6">
    <location>
        <begin position="22"/>
        <end position="567"/>
    </location>
</feature>
<evidence type="ECO:0000256" key="3">
    <source>
        <dbReference type="ARBA" id="ARBA00022801"/>
    </source>
</evidence>
<name>A0A0C5C585_CNAME</name>
<evidence type="ECO:0000313" key="9">
    <source>
        <dbReference type="EMBL" id="AJN91195.1"/>
    </source>
</evidence>
<dbReference type="SUPFAM" id="SSF53474">
    <property type="entry name" value="alpha/beta-Hydrolases"/>
    <property type="match status" value="1"/>
</dbReference>
<evidence type="ECO:0000259" key="8">
    <source>
        <dbReference type="Pfam" id="PF00135"/>
    </source>
</evidence>
<dbReference type="GO" id="GO:0052689">
    <property type="term" value="F:carboxylic ester hydrolase activity"/>
    <property type="evidence" value="ECO:0007669"/>
    <property type="project" value="UniProtKB-KW"/>
</dbReference>
<feature type="domain" description="Carboxylesterase type B" evidence="8">
    <location>
        <begin position="42"/>
        <end position="559"/>
    </location>
</feature>
<proteinExistence type="evidence at transcript level"/>
<reference evidence="9" key="1">
    <citation type="submission" date="2014-10" db="EMBL/GenBank/DDBJ databases">
        <title>Identification of carboxylesterase genes from the rice leaffolder, Cnaphalocrocis medinalis.</title>
        <authorList>
            <person name="Liu S."/>
        </authorList>
    </citation>
    <scope>NUCLEOTIDE SEQUENCE</scope>
    <source>
        <strain evidence="9">HF</strain>
    </source>
</reference>
<evidence type="ECO:0000256" key="1">
    <source>
        <dbReference type="ARBA" id="ARBA00005964"/>
    </source>
</evidence>
<dbReference type="PANTHER" id="PTHR43142">
    <property type="entry name" value="CARBOXYLIC ESTER HYDROLASE"/>
    <property type="match status" value="1"/>
</dbReference>
<evidence type="ECO:0000256" key="5">
    <source>
        <dbReference type="ARBA" id="ARBA00023180"/>
    </source>
</evidence>
<keyword evidence="3 6" id="KW-0378">Hydrolase</keyword>
<dbReference type="InterPro" id="IPR029058">
    <property type="entry name" value="AB_hydrolase_fold"/>
</dbReference>
<protein>
    <recommendedName>
        <fullName evidence="6">Carboxylic ester hydrolase</fullName>
        <ecNumber evidence="6">3.1.1.-</ecNumber>
    </recommendedName>
</protein>
<sequence>MFSLKAVLLCVVCYTLAPSLGQTSDTAEPSRTPQDGPVTVSPSGQFRGSWMTSRRGRQFQAYRGIRYAQPPVGELRFQPPKLIETYPEEVDASEDGPACPLLAPPGTPLDEDCLNVNVYTPNNNSSKPLPVIVFIHPGGFYSFSSRSNVFGPHYLLDKDVVLVTINYRLGTLGFLSTGDELAPGNNGFKDQVAALRWVRRNIRAFGGDPELVTLTGYSAGSTSVVLHMMSPMSKGLFHRAISNSASPVGKEPLGQDLYSLAVRQAEILNCPTDNSTVIVACLKTKPWQELGRSLLGFYEFGYDPVTIWKPIVEKDFGQERFLDVQPEDAIRGGKLLTPVPHIVSQTTDEFFWKAFTVLKNDTLLKQMNENWNRIAPISFQLPRENASIPAERLRQVYLGGRALVRGDVTSARGLGKLYGDSIVGFRVHRLANLMSRHSPHKVFYYEFSYIGNHSFYEDPETSRPTGAAHHDDLLYLFSIGFRFPLVPADGSQDSVMVDRMTGLWYNFARFGDPNPRGADQPELSSVHWPAMTPQERQYLRIGDQLTVQAKLGEDRFRVWEELYPMEY</sequence>
<dbReference type="Pfam" id="PF00135">
    <property type="entry name" value="COesterase"/>
    <property type="match status" value="1"/>
</dbReference>
<keyword evidence="5" id="KW-0325">Glycoprotein</keyword>
<dbReference type="Gene3D" id="3.40.50.1820">
    <property type="entry name" value="alpha/beta hydrolase"/>
    <property type="match status" value="1"/>
</dbReference>
<evidence type="ECO:0000256" key="2">
    <source>
        <dbReference type="ARBA" id="ARBA00022487"/>
    </source>
</evidence>
<gene>
    <name evidence="9" type="primary">COE4</name>
</gene>
<organism evidence="9">
    <name type="scientific">Cnaphalocrocis medinalis</name>
    <name type="common">Rice leaffolder moth</name>
    <dbReference type="NCBI Taxonomy" id="437488"/>
    <lineage>
        <taxon>Eukaryota</taxon>
        <taxon>Metazoa</taxon>
        <taxon>Ecdysozoa</taxon>
        <taxon>Arthropoda</taxon>
        <taxon>Hexapoda</taxon>
        <taxon>Insecta</taxon>
        <taxon>Pterygota</taxon>
        <taxon>Neoptera</taxon>
        <taxon>Endopterygota</taxon>
        <taxon>Lepidoptera</taxon>
        <taxon>Glossata</taxon>
        <taxon>Ditrysia</taxon>
        <taxon>Pyraloidea</taxon>
        <taxon>Crambidae</taxon>
        <taxon>Pyraustinae</taxon>
        <taxon>Cnaphalocrocis</taxon>
    </lineage>
</organism>
<dbReference type="PROSITE" id="PS00122">
    <property type="entry name" value="CARBOXYLESTERASE_B_1"/>
    <property type="match status" value="1"/>
</dbReference>
<keyword evidence="2" id="KW-0719">Serine esterase</keyword>
<keyword evidence="6" id="KW-0732">Signal</keyword>
<evidence type="ECO:0000256" key="7">
    <source>
        <dbReference type="SAM" id="MobiDB-lite"/>
    </source>
</evidence>
<feature type="region of interest" description="Disordered" evidence="7">
    <location>
        <begin position="22"/>
        <end position="47"/>
    </location>
</feature>
<feature type="signal peptide" evidence="6">
    <location>
        <begin position="1"/>
        <end position="21"/>
    </location>
</feature>
<dbReference type="EMBL" id="KP001150">
    <property type="protein sequence ID" value="AJN91195.1"/>
    <property type="molecule type" value="mRNA"/>
</dbReference>
<dbReference type="ESTHER" id="9neop-a0a0c5c585">
    <property type="family name" value="Carb_B_Arthropoda"/>
</dbReference>
<comment type="similarity">
    <text evidence="1 6">Belongs to the type-B carboxylesterase/lipase family.</text>
</comment>
<evidence type="ECO:0000256" key="6">
    <source>
        <dbReference type="RuleBase" id="RU361235"/>
    </source>
</evidence>